<gene>
    <name evidence="11" type="ORF">SAMN02745124_00068</name>
</gene>
<feature type="transmembrane region" description="Helical" evidence="9">
    <location>
        <begin position="71"/>
        <end position="97"/>
    </location>
</feature>
<reference evidence="11 12" key="1">
    <citation type="submission" date="2016-11" db="EMBL/GenBank/DDBJ databases">
        <authorList>
            <person name="Jaros S."/>
            <person name="Januszkiewicz K."/>
            <person name="Wedrychowicz H."/>
        </authorList>
    </citation>
    <scope>NUCLEOTIDE SEQUENCE [LARGE SCALE GENOMIC DNA]</scope>
    <source>
        <strain evidence="11 12">DSM 9705</strain>
    </source>
</reference>
<evidence type="ECO:0000256" key="3">
    <source>
        <dbReference type="ARBA" id="ARBA00022475"/>
    </source>
</evidence>
<dbReference type="Pfam" id="PF04290">
    <property type="entry name" value="DctQ"/>
    <property type="match status" value="1"/>
</dbReference>
<comment type="subcellular location">
    <subcellularLocation>
        <location evidence="1">Cell inner membrane</location>
        <topology evidence="1">Multi-pass membrane protein</topology>
    </subcellularLocation>
</comment>
<name>A0A1M5RYP0_9BACT</name>
<evidence type="ECO:0000259" key="10">
    <source>
        <dbReference type="Pfam" id="PF04290"/>
    </source>
</evidence>
<keyword evidence="12" id="KW-1185">Reference proteome</keyword>
<dbReference type="GO" id="GO:0022857">
    <property type="term" value="F:transmembrane transporter activity"/>
    <property type="evidence" value="ECO:0007669"/>
    <property type="project" value="TreeGrafter"/>
</dbReference>
<evidence type="ECO:0000256" key="7">
    <source>
        <dbReference type="ARBA" id="ARBA00023136"/>
    </source>
</evidence>
<dbReference type="GO" id="GO:0005886">
    <property type="term" value="C:plasma membrane"/>
    <property type="evidence" value="ECO:0007669"/>
    <property type="project" value="UniProtKB-SubCell"/>
</dbReference>
<evidence type="ECO:0000256" key="2">
    <source>
        <dbReference type="ARBA" id="ARBA00022448"/>
    </source>
</evidence>
<feature type="transmembrane region" description="Helical" evidence="9">
    <location>
        <begin position="145"/>
        <end position="164"/>
    </location>
</feature>
<comment type="similarity">
    <text evidence="8">Belongs to the TRAP transporter small permease family.</text>
</comment>
<evidence type="ECO:0000256" key="6">
    <source>
        <dbReference type="ARBA" id="ARBA00022989"/>
    </source>
</evidence>
<dbReference type="RefSeq" id="WP_073372846.1">
    <property type="nucleotide sequence ID" value="NZ_FQXS01000001.1"/>
</dbReference>
<feature type="transmembrane region" description="Helical" evidence="9">
    <location>
        <begin position="104"/>
        <end position="125"/>
    </location>
</feature>
<evidence type="ECO:0000256" key="1">
    <source>
        <dbReference type="ARBA" id="ARBA00004429"/>
    </source>
</evidence>
<dbReference type="OrthoDB" id="5454104at2"/>
<dbReference type="Proteomes" id="UP000184139">
    <property type="component" value="Unassembled WGS sequence"/>
</dbReference>
<feature type="transmembrane region" description="Helical" evidence="9">
    <location>
        <begin position="33"/>
        <end position="51"/>
    </location>
</feature>
<dbReference type="PANTHER" id="PTHR35011">
    <property type="entry name" value="2,3-DIKETO-L-GULONATE TRAP TRANSPORTER SMALL PERMEASE PROTEIN YIAM"/>
    <property type="match status" value="1"/>
</dbReference>
<keyword evidence="5 9" id="KW-0812">Transmembrane</keyword>
<keyword evidence="7 9" id="KW-0472">Membrane</keyword>
<dbReference type="GO" id="GO:0015740">
    <property type="term" value="P:C4-dicarboxylate transport"/>
    <property type="evidence" value="ECO:0007669"/>
    <property type="project" value="TreeGrafter"/>
</dbReference>
<sequence length="178" mass="19872">MKPAPASSSTVLPRWIQRGKTAMEHVDRATAKVLVAAMGIMAVLVCAQVFFRYVLSSSIDWADEISRLMFVWSMFLAIPHGVRAGVHVGIDVLVQFLGERSRNLIARAMLGLSAVLSLVVFYYALIVVIQKWEELMPTVDITASVYYIPVLFAMLHSFFHLLLLSCAGPDLWRLEESS</sequence>
<protein>
    <submittedName>
        <fullName evidence="11">TRAP-type C4-dicarboxylate transport system, small permease component</fullName>
    </submittedName>
</protein>
<proteinExistence type="inferred from homology"/>
<dbReference type="EMBL" id="FQXS01000001">
    <property type="protein sequence ID" value="SHH31345.1"/>
    <property type="molecule type" value="Genomic_DNA"/>
</dbReference>
<evidence type="ECO:0000256" key="5">
    <source>
        <dbReference type="ARBA" id="ARBA00022692"/>
    </source>
</evidence>
<dbReference type="InterPro" id="IPR055348">
    <property type="entry name" value="DctQ"/>
</dbReference>
<evidence type="ECO:0000313" key="12">
    <source>
        <dbReference type="Proteomes" id="UP000184139"/>
    </source>
</evidence>
<evidence type="ECO:0000256" key="8">
    <source>
        <dbReference type="ARBA" id="ARBA00038436"/>
    </source>
</evidence>
<dbReference type="STRING" id="1121409.SAMN02745124_00068"/>
<keyword evidence="2" id="KW-0813">Transport</keyword>
<dbReference type="AlphaFoldDB" id="A0A1M5RYP0"/>
<keyword evidence="3" id="KW-1003">Cell membrane</keyword>
<dbReference type="PANTHER" id="PTHR35011:SF2">
    <property type="entry name" value="2,3-DIKETO-L-GULONATE TRAP TRANSPORTER SMALL PERMEASE PROTEIN YIAM"/>
    <property type="match status" value="1"/>
</dbReference>
<evidence type="ECO:0000256" key="9">
    <source>
        <dbReference type="SAM" id="Phobius"/>
    </source>
</evidence>
<accession>A0A1M5RYP0</accession>
<evidence type="ECO:0000256" key="4">
    <source>
        <dbReference type="ARBA" id="ARBA00022519"/>
    </source>
</evidence>
<feature type="domain" description="Tripartite ATP-independent periplasmic transporters DctQ component" evidence="10">
    <location>
        <begin position="41"/>
        <end position="161"/>
    </location>
</feature>
<dbReference type="InterPro" id="IPR007387">
    <property type="entry name" value="TRAP_DctQ"/>
</dbReference>
<keyword evidence="4" id="KW-0997">Cell inner membrane</keyword>
<keyword evidence="6 9" id="KW-1133">Transmembrane helix</keyword>
<organism evidence="11 12">
    <name type="scientific">Desulfofustis glycolicus DSM 9705</name>
    <dbReference type="NCBI Taxonomy" id="1121409"/>
    <lineage>
        <taxon>Bacteria</taxon>
        <taxon>Pseudomonadati</taxon>
        <taxon>Thermodesulfobacteriota</taxon>
        <taxon>Desulfobulbia</taxon>
        <taxon>Desulfobulbales</taxon>
        <taxon>Desulfocapsaceae</taxon>
        <taxon>Desulfofustis</taxon>
    </lineage>
</organism>
<evidence type="ECO:0000313" key="11">
    <source>
        <dbReference type="EMBL" id="SHH31345.1"/>
    </source>
</evidence>